<name>A0ACC0HMZ7_9ERIC</name>
<reference evidence="1 2" key="1">
    <citation type="journal article" date="2022" name="Plant J.">
        <title>Chromosome-level genome of Camellia lanceoleosa provides a valuable resource for understanding genome evolution and self-incompatibility.</title>
        <authorList>
            <person name="Gong W."/>
            <person name="Xiao S."/>
            <person name="Wang L."/>
            <person name="Liao Z."/>
            <person name="Chang Y."/>
            <person name="Mo W."/>
            <person name="Hu G."/>
            <person name="Li W."/>
            <person name="Zhao G."/>
            <person name="Zhu H."/>
            <person name="Hu X."/>
            <person name="Ji K."/>
            <person name="Xiang X."/>
            <person name="Song Q."/>
            <person name="Yuan D."/>
            <person name="Jin S."/>
            <person name="Zhang L."/>
        </authorList>
    </citation>
    <scope>NUCLEOTIDE SEQUENCE [LARGE SCALE GENOMIC DNA]</scope>
    <source>
        <strain evidence="1">SQ_2022a</strain>
    </source>
</reference>
<dbReference type="Proteomes" id="UP001060215">
    <property type="component" value="Chromosome 4"/>
</dbReference>
<evidence type="ECO:0000313" key="2">
    <source>
        <dbReference type="Proteomes" id="UP001060215"/>
    </source>
</evidence>
<evidence type="ECO:0000313" key="1">
    <source>
        <dbReference type="EMBL" id="KAI8014942.1"/>
    </source>
</evidence>
<keyword evidence="2" id="KW-1185">Reference proteome</keyword>
<protein>
    <submittedName>
        <fullName evidence="1">UDP-glucose:glycoprotein glucosyltransferase</fullName>
    </submittedName>
</protein>
<sequence>MLGIKGFRAPNCPKDCSCLGSFAVYARNHQNFPNVVSSLSRMKLNDSIKDEIAANQQMIPPDKSLMALNSALINIEDINLYL</sequence>
<gene>
    <name evidence="1" type="ORF">LOK49_LG05G01802</name>
</gene>
<accession>A0ACC0HMZ7</accession>
<dbReference type="EMBL" id="CM045761">
    <property type="protein sequence ID" value="KAI8014942.1"/>
    <property type="molecule type" value="Genomic_DNA"/>
</dbReference>
<proteinExistence type="predicted"/>
<organism evidence="1 2">
    <name type="scientific">Camellia lanceoleosa</name>
    <dbReference type="NCBI Taxonomy" id="1840588"/>
    <lineage>
        <taxon>Eukaryota</taxon>
        <taxon>Viridiplantae</taxon>
        <taxon>Streptophyta</taxon>
        <taxon>Embryophyta</taxon>
        <taxon>Tracheophyta</taxon>
        <taxon>Spermatophyta</taxon>
        <taxon>Magnoliopsida</taxon>
        <taxon>eudicotyledons</taxon>
        <taxon>Gunneridae</taxon>
        <taxon>Pentapetalae</taxon>
        <taxon>asterids</taxon>
        <taxon>Ericales</taxon>
        <taxon>Theaceae</taxon>
        <taxon>Camellia</taxon>
    </lineage>
</organism>
<comment type="caution">
    <text evidence="1">The sequence shown here is derived from an EMBL/GenBank/DDBJ whole genome shotgun (WGS) entry which is preliminary data.</text>
</comment>